<protein>
    <submittedName>
        <fullName evidence="2">Maleylpyruvate isomerase family mycothiol-dependent enzyme</fullName>
    </submittedName>
</protein>
<proteinExistence type="predicted"/>
<keyword evidence="3" id="KW-1185">Reference proteome</keyword>
<dbReference type="InterPro" id="IPR024344">
    <property type="entry name" value="MDMPI_metal-binding"/>
</dbReference>
<dbReference type="EMBL" id="BAAAOQ010000001">
    <property type="protein sequence ID" value="GAA2190848.1"/>
    <property type="molecule type" value="Genomic_DNA"/>
</dbReference>
<dbReference type="InterPro" id="IPR034660">
    <property type="entry name" value="DinB/YfiT-like"/>
</dbReference>
<dbReference type="NCBIfam" id="TIGR03083">
    <property type="entry name" value="maleylpyruvate isomerase family mycothiol-dependent enzyme"/>
    <property type="match status" value="1"/>
</dbReference>
<evidence type="ECO:0000259" key="1">
    <source>
        <dbReference type="Pfam" id="PF11716"/>
    </source>
</evidence>
<dbReference type="Gene3D" id="1.20.120.450">
    <property type="entry name" value="dinb family like domain"/>
    <property type="match status" value="1"/>
</dbReference>
<dbReference type="GO" id="GO:0016853">
    <property type="term" value="F:isomerase activity"/>
    <property type="evidence" value="ECO:0007669"/>
    <property type="project" value="UniProtKB-KW"/>
</dbReference>
<name>A0ABP5N152_9ACTN</name>
<dbReference type="SUPFAM" id="SSF109854">
    <property type="entry name" value="DinB/YfiT-like putative metalloenzymes"/>
    <property type="match status" value="1"/>
</dbReference>
<gene>
    <name evidence="2" type="ORF">GCM10009787_01620</name>
</gene>
<dbReference type="Proteomes" id="UP001501391">
    <property type="component" value="Unassembled WGS sequence"/>
</dbReference>
<accession>A0ABP5N152</accession>
<keyword evidence="2" id="KW-0413">Isomerase</keyword>
<dbReference type="InterPro" id="IPR017517">
    <property type="entry name" value="Maleyloyr_isom"/>
</dbReference>
<comment type="caution">
    <text evidence="2">The sequence shown here is derived from an EMBL/GenBank/DDBJ whole genome shotgun (WGS) entry which is preliminary data.</text>
</comment>
<sequence length="259" mass="27534">MFPDSSRTPCLAAGCPRRSCPSVSRVTSSARAPSVAGMTDTLDVRDPELPGRLLTAERDALVPLLRSRPDADFALPTAACPGWTVRDVLAHCSAALMRVVESRFEKGVFSPEANERDIAERAGWTNAQVVDELERGMTEAGPVIARGDGRLDVLALGEWVHAGDVREVLGVPGAYAGAGLPDALALLARHTRERRHVPLHADLDDVDEPLRLGSMAPDGPPARYIGDAATLVRLYAGRPVAGASYELAGAREGELNIFG</sequence>
<reference evidence="3" key="1">
    <citation type="journal article" date="2019" name="Int. J. Syst. Evol. Microbiol.">
        <title>The Global Catalogue of Microorganisms (GCM) 10K type strain sequencing project: providing services to taxonomists for standard genome sequencing and annotation.</title>
        <authorList>
            <consortium name="The Broad Institute Genomics Platform"/>
            <consortium name="The Broad Institute Genome Sequencing Center for Infectious Disease"/>
            <person name="Wu L."/>
            <person name="Ma J."/>
        </authorList>
    </citation>
    <scope>NUCLEOTIDE SEQUENCE [LARGE SCALE GENOMIC DNA]</scope>
    <source>
        <strain evidence="3">JCM 14924</strain>
    </source>
</reference>
<evidence type="ECO:0000313" key="3">
    <source>
        <dbReference type="Proteomes" id="UP001501391"/>
    </source>
</evidence>
<organism evidence="2 3">
    <name type="scientific">Streptomyces bangladeshensis</name>
    <dbReference type="NCBI Taxonomy" id="295352"/>
    <lineage>
        <taxon>Bacteria</taxon>
        <taxon>Bacillati</taxon>
        <taxon>Actinomycetota</taxon>
        <taxon>Actinomycetes</taxon>
        <taxon>Kitasatosporales</taxon>
        <taxon>Streptomycetaceae</taxon>
        <taxon>Streptomyces</taxon>
    </lineage>
</organism>
<feature type="domain" description="Mycothiol-dependent maleylpyruvate isomerase metal-binding" evidence="1">
    <location>
        <begin position="54"/>
        <end position="139"/>
    </location>
</feature>
<evidence type="ECO:0000313" key="2">
    <source>
        <dbReference type="EMBL" id="GAA2190848.1"/>
    </source>
</evidence>
<dbReference type="Pfam" id="PF11716">
    <property type="entry name" value="MDMPI_N"/>
    <property type="match status" value="1"/>
</dbReference>